<comment type="similarity">
    <text evidence="1">Belongs to the short-chain dehydrogenases/reductases (SDR) family.</text>
</comment>
<evidence type="ECO:0000313" key="4">
    <source>
        <dbReference type="Proteomes" id="UP000781932"/>
    </source>
</evidence>
<dbReference type="GeneID" id="62157398"/>
<dbReference type="Pfam" id="PF13561">
    <property type="entry name" value="adh_short_C2"/>
    <property type="match status" value="1"/>
</dbReference>
<evidence type="ECO:0000313" key="3">
    <source>
        <dbReference type="EMBL" id="KAF9880563.1"/>
    </source>
</evidence>
<dbReference type="PANTHER" id="PTHR48107">
    <property type="entry name" value="NADPH-DEPENDENT ALDEHYDE REDUCTASE-LIKE PROTEIN, CHLOROPLASTIC-RELATED"/>
    <property type="match status" value="1"/>
</dbReference>
<evidence type="ECO:0000256" key="2">
    <source>
        <dbReference type="ARBA" id="ARBA00023002"/>
    </source>
</evidence>
<comment type="caution">
    <text evidence="3">The sequence shown here is derived from an EMBL/GenBank/DDBJ whole genome shotgun (WGS) entry which is preliminary data.</text>
</comment>
<keyword evidence="4" id="KW-1185">Reference proteome</keyword>
<name>A0A9P6ICZ5_9PEZI</name>
<dbReference type="EMBL" id="JAATWM020000004">
    <property type="protein sequence ID" value="KAF9880563.1"/>
    <property type="molecule type" value="Genomic_DNA"/>
</dbReference>
<dbReference type="Proteomes" id="UP000781932">
    <property type="component" value="Unassembled WGS sequence"/>
</dbReference>
<dbReference type="GO" id="GO:0016614">
    <property type="term" value="F:oxidoreductase activity, acting on CH-OH group of donors"/>
    <property type="evidence" value="ECO:0007669"/>
    <property type="project" value="UniProtKB-ARBA"/>
</dbReference>
<protein>
    <submittedName>
        <fullName evidence="3">Short-chain dehydrogenase reductase sdr</fullName>
    </submittedName>
</protein>
<dbReference type="SUPFAM" id="SSF51735">
    <property type="entry name" value="NAD(P)-binding Rossmann-fold domains"/>
    <property type="match status" value="1"/>
</dbReference>
<reference evidence="3" key="2">
    <citation type="submission" date="2020-11" db="EMBL/GenBank/DDBJ databases">
        <title>Whole genome sequencing of Colletotrichum sp.</title>
        <authorList>
            <person name="Li H."/>
        </authorList>
    </citation>
    <scope>NUCLEOTIDE SEQUENCE</scope>
    <source>
        <strain evidence="3">CkLH20</strain>
    </source>
</reference>
<accession>A0A9P6ICZ5</accession>
<evidence type="ECO:0000256" key="1">
    <source>
        <dbReference type="ARBA" id="ARBA00006484"/>
    </source>
</evidence>
<sequence length="289" mass="30574">MADRTESKTASATLEVVNQDLRGKVALVTGATRGIGRAVSLNLARRGASILGTCSSPSSMHQIESLNQSVKDIYSSSVYEAPKVVGLAANTLSPDFHDIIADKVLSDFDGKLNIIVNNAAYCDFRSIGELDVEYVQKILLGNVQCLIMLMDTLFKRGYIQQDSRVINISSDATRAPLPFSGMAVFASAKAAMDSLTRSWADVFSQDERIKGTTVNSLSVGGTATDAFMDCNTPELRAAALAVLGETKPPHKGLGRPEDIAGVVGLIASDDAYWINGSVVGANGGAVKIL</sequence>
<gene>
    <name evidence="3" type="ORF">CkaCkLH20_01605</name>
</gene>
<dbReference type="CDD" id="cd05233">
    <property type="entry name" value="SDR_c"/>
    <property type="match status" value="1"/>
</dbReference>
<proteinExistence type="inferred from homology"/>
<organism evidence="3 4">
    <name type="scientific">Colletotrichum karsti</name>
    <dbReference type="NCBI Taxonomy" id="1095194"/>
    <lineage>
        <taxon>Eukaryota</taxon>
        <taxon>Fungi</taxon>
        <taxon>Dikarya</taxon>
        <taxon>Ascomycota</taxon>
        <taxon>Pezizomycotina</taxon>
        <taxon>Sordariomycetes</taxon>
        <taxon>Hypocreomycetidae</taxon>
        <taxon>Glomerellales</taxon>
        <taxon>Glomerellaceae</taxon>
        <taxon>Colletotrichum</taxon>
        <taxon>Colletotrichum boninense species complex</taxon>
    </lineage>
</organism>
<dbReference type="PRINTS" id="PR00080">
    <property type="entry name" value="SDRFAMILY"/>
</dbReference>
<dbReference type="OrthoDB" id="47007at2759"/>
<dbReference type="InterPro" id="IPR036291">
    <property type="entry name" value="NAD(P)-bd_dom_sf"/>
</dbReference>
<dbReference type="PANTHER" id="PTHR48107:SF7">
    <property type="entry name" value="RE15974P"/>
    <property type="match status" value="1"/>
</dbReference>
<dbReference type="Gene3D" id="3.40.50.720">
    <property type="entry name" value="NAD(P)-binding Rossmann-like Domain"/>
    <property type="match status" value="1"/>
</dbReference>
<dbReference type="RefSeq" id="XP_038750024.1">
    <property type="nucleotide sequence ID" value="XM_038884324.1"/>
</dbReference>
<reference evidence="3" key="1">
    <citation type="submission" date="2020-03" db="EMBL/GenBank/DDBJ databases">
        <authorList>
            <person name="He L."/>
        </authorList>
    </citation>
    <scope>NUCLEOTIDE SEQUENCE</scope>
    <source>
        <strain evidence="3">CkLH20</strain>
    </source>
</reference>
<dbReference type="InterPro" id="IPR002347">
    <property type="entry name" value="SDR_fam"/>
</dbReference>
<dbReference type="AlphaFoldDB" id="A0A9P6ICZ5"/>
<dbReference type="PRINTS" id="PR00081">
    <property type="entry name" value="GDHRDH"/>
</dbReference>
<keyword evidence="2" id="KW-0560">Oxidoreductase</keyword>